<dbReference type="RefSeq" id="WP_100741686.1">
    <property type="nucleotide sequence ID" value="NZ_NPDW01000001.1"/>
</dbReference>
<dbReference type="InterPro" id="IPR011468">
    <property type="entry name" value="DUF1574"/>
</dbReference>
<comment type="caution">
    <text evidence="1">The sequence shown here is derived from an EMBL/GenBank/DDBJ whole genome shotgun (WGS) entry which is preliminary data.</text>
</comment>
<dbReference type="Proteomes" id="UP000232145">
    <property type="component" value="Unassembled WGS sequence"/>
</dbReference>
<dbReference type="EMBL" id="NPDX01000001">
    <property type="protein sequence ID" value="PJZ84800.1"/>
    <property type="molecule type" value="Genomic_DNA"/>
</dbReference>
<accession>A0A2N0AKK9</accession>
<evidence type="ECO:0000313" key="1">
    <source>
        <dbReference type="EMBL" id="PJZ84800.1"/>
    </source>
</evidence>
<sequence length="425" mass="49748">MRSKFLGIGITLLLFLVLEIVVRFTGIHYLEQPEIFFVNLKKNFVESGKGDAEIIVLGDSRSMALAGYPKQPDIEFSVYNHSLPAMGPKYYRFFLDKYLKKGNAKPKMILFAASPKLYATGYGPPLYDPDAKAVKENESVSEYLNRRWNEGIKKNFFRTVTPSNIISYSGKQEDANQILWEFFGHRYLHQFTFSELSNQYSGVERLYILSKAMPLLYESYRFHGAIRNGLSLSNWKVDKNYKERSLFCEACENVEAGLCKPSSSQLEDNRTIEDQITRHFGKYNISNRLKPELVLFSKELIRKELDAELKNPIPYVYRKPDFIVLKELIEYTRSQGIQFGMIYMPWIQEKQESKESKDLLTDLKLFFRENPDSGLFFFPDSSYPAERFVDNIHYDCRGEKRVNEEFRNFVLPQVFRFLHSKQKSN</sequence>
<proteinExistence type="predicted"/>
<keyword evidence="2" id="KW-1185">Reference proteome</keyword>
<evidence type="ECO:0000313" key="2">
    <source>
        <dbReference type="Proteomes" id="UP000232145"/>
    </source>
</evidence>
<dbReference type="OrthoDB" id="339235at2"/>
<reference evidence="1 2" key="1">
    <citation type="submission" date="2017-07" db="EMBL/GenBank/DDBJ databases">
        <title>Leptospira spp. isolated from tropical soils.</title>
        <authorList>
            <person name="Thibeaux R."/>
            <person name="Iraola G."/>
            <person name="Ferres I."/>
            <person name="Bierque E."/>
            <person name="Girault D."/>
            <person name="Soupe-Gilbert M.-E."/>
            <person name="Picardeau M."/>
            <person name="Goarant C."/>
        </authorList>
    </citation>
    <scope>NUCLEOTIDE SEQUENCE [LARGE SCALE GENOMIC DNA]</scope>
    <source>
        <strain evidence="1 2">FH2-B-A1</strain>
    </source>
</reference>
<name>A0A2N0AKK9_9LEPT</name>
<protein>
    <submittedName>
        <fullName evidence="1">DUF1574 domain-containing protein</fullName>
    </submittedName>
</protein>
<gene>
    <name evidence="1" type="ORF">CH364_00505</name>
</gene>
<dbReference type="Pfam" id="PF07611">
    <property type="entry name" value="DUF1574"/>
    <property type="match status" value="1"/>
</dbReference>
<dbReference type="AlphaFoldDB" id="A0A2N0AKK9"/>
<organism evidence="1 2">
    <name type="scientific">Leptospira harrisiae</name>
    <dbReference type="NCBI Taxonomy" id="2023189"/>
    <lineage>
        <taxon>Bacteria</taxon>
        <taxon>Pseudomonadati</taxon>
        <taxon>Spirochaetota</taxon>
        <taxon>Spirochaetia</taxon>
        <taxon>Leptospirales</taxon>
        <taxon>Leptospiraceae</taxon>
        <taxon>Leptospira</taxon>
    </lineage>
</organism>